<keyword evidence="4" id="KW-0479">Metal-binding</keyword>
<evidence type="ECO:0000256" key="5">
    <source>
        <dbReference type="ARBA" id="ARBA00023002"/>
    </source>
</evidence>
<dbReference type="CDD" id="cd11041">
    <property type="entry name" value="CYP503A1-like"/>
    <property type="match status" value="1"/>
</dbReference>
<evidence type="ECO:0000313" key="9">
    <source>
        <dbReference type="EMBL" id="KAK9770014.1"/>
    </source>
</evidence>
<evidence type="ECO:0000256" key="7">
    <source>
        <dbReference type="ARBA" id="ARBA00023033"/>
    </source>
</evidence>
<keyword evidence="8" id="KW-1133">Transmembrane helix</keyword>
<keyword evidence="5" id="KW-0560">Oxidoreductase</keyword>
<feature type="transmembrane region" description="Helical" evidence="8">
    <location>
        <begin position="12"/>
        <end position="31"/>
    </location>
</feature>
<dbReference type="Gene3D" id="1.10.630.10">
    <property type="entry name" value="Cytochrome P450"/>
    <property type="match status" value="1"/>
</dbReference>
<organism evidence="9 10">
    <name type="scientific">Seiridium cardinale</name>
    <dbReference type="NCBI Taxonomy" id="138064"/>
    <lineage>
        <taxon>Eukaryota</taxon>
        <taxon>Fungi</taxon>
        <taxon>Dikarya</taxon>
        <taxon>Ascomycota</taxon>
        <taxon>Pezizomycotina</taxon>
        <taxon>Sordariomycetes</taxon>
        <taxon>Xylariomycetidae</taxon>
        <taxon>Amphisphaeriales</taxon>
        <taxon>Sporocadaceae</taxon>
        <taxon>Seiridium</taxon>
    </lineage>
</organism>
<sequence length="520" mass="59568">MTRTSYENANTNLAGMMTPSLIAGALMILVWRCIRAWRQRLNFPILGSQSGANYADAVLEGHKKYPDSPFILDTSPPRIIMPMSMFKEAMHAPSKQLSFMRSIYATFQGRYTYVGTEIDDIIHAIRSDLTKRISDILPLLQNETEYCLEHAIGEATTWTSVPAYVTMVRMIAILSGRVFVGLPLSREEKWIQKTMNYTSDIGNLLRAAHNWNHVIRPFILPFLPETRRVVRTLHEARELIQPVADEALRHHDEQGDVPVKAGLRGSFISWMMRYQSAEQRTAERTGINQMILSFVALHTTSAAATFVLLDLAQRPEYIPPLRQEIEDVIREEGWCMDENQRRHLNKARFQRMTKLDSFIKESQRVNPLNIVEGWRVVLSDITFSNGVKIPKGSNIAWPLWGVYNSESTALFNREYNKAADVPGPEVFDGFRFSKLRQFYQTSGQKHSTVTTSEESLNFGHGPNSCPGRFFAIYEIKTILVNIILNYDFRLKDGKKPQHTTQQIYNSPDASSILEFKRRIT</sequence>
<dbReference type="InterPro" id="IPR036396">
    <property type="entry name" value="Cyt_P450_sf"/>
</dbReference>
<dbReference type="InterPro" id="IPR001128">
    <property type="entry name" value="Cyt_P450"/>
</dbReference>
<dbReference type="PANTHER" id="PTHR46206">
    <property type="entry name" value="CYTOCHROME P450"/>
    <property type="match status" value="1"/>
</dbReference>
<evidence type="ECO:0000256" key="3">
    <source>
        <dbReference type="ARBA" id="ARBA00010617"/>
    </source>
</evidence>
<comment type="cofactor">
    <cofactor evidence="1">
        <name>heme</name>
        <dbReference type="ChEBI" id="CHEBI:30413"/>
    </cofactor>
</comment>
<protein>
    <submittedName>
        <fullName evidence="9">Cytochrome P450</fullName>
    </submittedName>
</protein>
<keyword evidence="8" id="KW-0812">Transmembrane</keyword>
<dbReference type="PRINTS" id="PR00465">
    <property type="entry name" value="EP450IV"/>
</dbReference>
<keyword evidence="6" id="KW-0408">Iron</keyword>
<keyword evidence="10" id="KW-1185">Reference proteome</keyword>
<evidence type="ECO:0000256" key="2">
    <source>
        <dbReference type="ARBA" id="ARBA00004167"/>
    </source>
</evidence>
<dbReference type="Proteomes" id="UP001465668">
    <property type="component" value="Unassembled WGS sequence"/>
</dbReference>
<accession>A0ABR2X898</accession>
<comment type="subcellular location">
    <subcellularLocation>
        <location evidence="2">Membrane</location>
        <topology evidence="2">Single-pass membrane protein</topology>
    </subcellularLocation>
</comment>
<evidence type="ECO:0000256" key="1">
    <source>
        <dbReference type="ARBA" id="ARBA00001971"/>
    </source>
</evidence>
<gene>
    <name evidence="9" type="ORF">SCAR479_13339</name>
</gene>
<reference evidence="9 10" key="1">
    <citation type="submission" date="2024-02" db="EMBL/GenBank/DDBJ databases">
        <title>First draft genome assembly of two strains of Seiridium cardinale.</title>
        <authorList>
            <person name="Emiliani G."/>
            <person name="Scali E."/>
        </authorList>
    </citation>
    <scope>NUCLEOTIDE SEQUENCE [LARGE SCALE GENOMIC DNA]</scope>
    <source>
        <strain evidence="9 10">BM-138-000479</strain>
    </source>
</reference>
<dbReference type="SUPFAM" id="SSF48264">
    <property type="entry name" value="Cytochrome P450"/>
    <property type="match status" value="1"/>
</dbReference>
<evidence type="ECO:0000256" key="6">
    <source>
        <dbReference type="ARBA" id="ARBA00023004"/>
    </source>
</evidence>
<dbReference type="EMBL" id="JARVKM010000104">
    <property type="protein sequence ID" value="KAK9770014.1"/>
    <property type="molecule type" value="Genomic_DNA"/>
</dbReference>
<dbReference type="InterPro" id="IPR002403">
    <property type="entry name" value="Cyt_P450_E_grp-IV"/>
</dbReference>
<dbReference type="PANTHER" id="PTHR46206:SF6">
    <property type="entry name" value="CYTOCHROME P450 MONOOXYGENASE AN1598-RELATED"/>
    <property type="match status" value="1"/>
</dbReference>
<comment type="caution">
    <text evidence="9">The sequence shown here is derived from an EMBL/GenBank/DDBJ whole genome shotgun (WGS) entry which is preliminary data.</text>
</comment>
<evidence type="ECO:0000313" key="10">
    <source>
        <dbReference type="Proteomes" id="UP001465668"/>
    </source>
</evidence>
<keyword evidence="8" id="KW-0472">Membrane</keyword>
<proteinExistence type="inferred from homology"/>
<comment type="similarity">
    <text evidence="3">Belongs to the cytochrome P450 family.</text>
</comment>
<evidence type="ECO:0000256" key="8">
    <source>
        <dbReference type="SAM" id="Phobius"/>
    </source>
</evidence>
<dbReference type="Pfam" id="PF00067">
    <property type="entry name" value="p450"/>
    <property type="match status" value="1"/>
</dbReference>
<name>A0ABR2X898_9PEZI</name>
<keyword evidence="7" id="KW-0503">Monooxygenase</keyword>
<evidence type="ECO:0000256" key="4">
    <source>
        <dbReference type="ARBA" id="ARBA00022723"/>
    </source>
</evidence>